<dbReference type="RefSeq" id="XP_013894896.1">
    <property type="nucleotide sequence ID" value="XM_014039442.1"/>
</dbReference>
<accession>A0A0D2M3E7</accession>
<dbReference type="PANTHER" id="PTHR12722:SF0">
    <property type="entry name" value="PROTEIN FAM50A"/>
    <property type="match status" value="1"/>
</dbReference>
<evidence type="ECO:0000313" key="2">
    <source>
        <dbReference type="EMBL" id="KIY95876.1"/>
    </source>
</evidence>
<dbReference type="PANTHER" id="PTHR12722">
    <property type="entry name" value="XAP-5 PROTEIN-RELATED"/>
    <property type="match status" value="1"/>
</dbReference>
<dbReference type="STRING" id="145388.A0A0D2M3E7"/>
<dbReference type="OrthoDB" id="1562195at2759"/>
<feature type="region of interest" description="Disordered" evidence="1">
    <location>
        <begin position="1"/>
        <end position="37"/>
    </location>
</feature>
<dbReference type="Proteomes" id="UP000054498">
    <property type="component" value="Unassembled WGS sequence"/>
</dbReference>
<dbReference type="EMBL" id="KK103276">
    <property type="protein sequence ID" value="KIY95876.1"/>
    <property type="molecule type" value="Genomic_DNA"/>
</dbReference>
<feature type="compositionally biased region" description="Basic and acidic residues" evidence="1">
    <location>
        <begin position="178"/>
        <end position="194"/>
    </location>
</feature>
<feature type="region of interest" description="Disordered" evidence="1">
    <location>
        <begin position="85"/>
        <end position="194"/>
    </location>
</feature>
<keyword evidence="3" id="KW-1185">Reference proteome</keyword>
<feature type="compositionally biased region" description="Acidic residues" evidence="1">
    <location>
        <begin position="125"/>
        <end position="135"/>
    </location>
</feature>
<feature type="compositionally biased region" description="Basic and acidic residues" evidence="1">
    <location>
        <begin position="14"/>
        <end position="37"/>
    </location>
</feature>
<feature type="compositionally biased region" description="Low complexity" evidence="1">
    <location>
        <begin position="138"/>
        <end position="156"/>
    </location>
</feature>
<dbReference type="AlphaFoldDB" id="A0A0D2M3E7"/>
<dbReference type="InterPro" id="IPR007005">
    <property type="entry name" value="XAP5"/>
</dbReference>
<evidence type="ECO:0000256" key="1">
    <source>
        <dbReference type="SAM" id="MobiDB-lite"/>
    </source>
</evidence>
<reference evidence="2 3" key="1">
    <citation type="journal article" date="2013" name="BMC Genomics">
        <title>Reconstruction of the lipid metabolism for the microalga Monoraphidium neglectum from its genome sequence reveals characteristics suitable for biofuel production.</title>
        <authorList>
            <person name="Bogen C."/>
            <person name="Al-Dilaimi A."/>
            <person name="Albersmeier A."/>
            <person name="Wichmann J."/>
            <person name="Grundmann M."/>
            <person name="Rupp O."/>
            <person name="Lauersen K.J."/>
            <person name="Blifernez-Klassen O."/>
            <person name="Kalinowski J."/>
            <person name="Goesmann A."/>
            <person name="Mussgnug J.H."/>
            <person name="Kruse O."/>
        </authorList>
    </citation>
    <scope>NUCLEOTIDE SEQUENCE [LARGE SCALE GENOMIC DNA]</scope>
    <source>
        <strain evidence="2 3">SAG 48.87</strain>
    </source>
</reference>
<gene>
    <name evidence="2" type="ORF">MNEG_12087</name>
</gene>
<dbReference type="KEGG" id="mng:MNEG_12087"/>
<dbReference type="GO" id="GO:0005634">
    <property type="term" value="C:nucleus"/>
    <property type="evidence" value="ECO:0007669"/>
    <property type="project" value="InterPro"/>
</dbReference>
<evidence type="ECO:0000313" key="3">
    <source>
        <dbReference type="Proteomes" id="UP000054498"/>
    </source>
</evidence>
<feature type="compositionally biased region" description="Basic and acidic residues" evidence="1">
    <location>
        <begin position="85"/>
        <end position="96"/>
    </location>
</feature>
<organism evidence="2 3">
    <name type="scientific">Monoraphidium neglectum</name>
    <dbReference type="NCBI Taxonomy" id="145388"/>
    <lineage>
        <taxon>Eukaryota</taxon>
        <taxon>Viridiplantae</taxon>
        <taxon>Chlorophyta</taxon>
        <taxon>core chlorophytes</taxon>
        <taxon>Chlorophyceae</taxon>
        <taxon>CS clade</taxon>
        <taxon>Sphaeropleales</taxon>
        <taxon>Selenastraceae</taxon>
        <taxon>Monoraphidium</taxon>
    </lineage>
</organism>
<sequence length="245" mass="26831">MFSNGYVGTAQDSQRIRRQEKQREEQRKKYEDQQAQQREKVLNAGLKQFGSSKSEAYEAAFKTETVGLVTREEFMNKRNTIQQRLAEEEAREKEATEAAAAAEKERRKREKAKAKLKAKLSFLGDGEEEDAEEPDGPPAAAAAAERAASGANASTSGGEGSGGAEPEPAAKRPKLSKLGKDPTVRTDFLPDKDREVMEEELRQKLKRVGGAAEGRVGRLLTSANPRPGAVRAARILRHQGALLEA</sequence>
<dbReference type="GO" id="GO:0006325">
    <property type="term" value="P:chromatin organization"/>
    <property type="evidence" value="ECO:0007669"/>
    <property type="project" value="TreeGrafter"/>
</dbReference>
<dbReference type="GeneID" id="25729414"/>
<feature type="compositionally biased region" description="Basic residues" evidence="1">
    <location>
        <begin position="106"/>
        <end position="118"/>
    </location>
</feature>
<proteinExistence type="predicted"/>
<protein>
    <submittedName>
        <fullName evidence="2">Uncharacterized protein</fullName>
    </submittedName>
</protein>
<name>A0A0D2M3E7_9CHLO</name>